<dbReference type="InterPro" id="IPR008271">
    <property type="entry name" value="Ser/Thr_kinase_AS"/>
</dbReference>
<dbReference type="Gene3D" id="1.10.510.10">
    <property type="entry name" value="Transferase(Phosphotransferase) domain 1"/>
    <property type="match status" value="1"/>
</dbReference>
<keyword evidence="3" id="KW-0418">Kinase</keyword>
<dbReference type="SUPFAM" id="SSF56112">
    <property type="entry name" value="Protein kinase-like (PK-like)"/>
    <property type="match status" value="1"/>
</dbReference>
<feature type="region of interest" description="Disordered" evidence="1">
    <location>
        <begin position="332"/>
        <end position="401"/>
    </location>
</feature>
<feature type="region of interest" description="Disordered" evidence="1">
    <location>
        <begin position="429"/>
        <end position="454"/>
    </location>
</feature>
<accession>A0A023F2I3</accession>
<evidence type="ECO:0000256" key="1">
    <source>
        <dbReference type="SAM" id="MobiDB-lite"/>
    </source>
</evidence>
<keyword evidence="3" id="KW-0723">Serine/threonine-protein kinase</keyword>
<dbReference type="GO" id="GO:0004674">
    <property type="term" value="F:protein serine/threonine kinase activity"/>
    <property type="evidence" value="ECO:0007669"/>
    <property type="project" value="UniProtKB-KW"/>
</dbReference>
<feature type="region of interest" description="Disordered" evidence="1">
    <location>
        <begin position="607"/>
        <end position="652"/>
    </location>
</feature>
<dbReference type="Pfam" id="PF00069">
    <property type="entry name" value="Pkinase"/>
    <property type="match status" value="1"/>
</dbReference>
<dbReference type="AlphaFoldDB" id="A0A023F2I3"/>
<proteinExistence type="evidence at transcript level"/>
<dbReference type="InterPro" id="IPR000719">
    <property type="entry name" value="Prot_kinase_dom"/>
</dbReference>
<protein>
    <submittedName>
        <fullName evidence="3">Putative serine/threonine protein kinase/tgf-beta stimulated factor</fullName>
    </submittedName>
</protein>
<feature type="region of interest" description="Disordered" evidence="1">
    <location>
        <begin position="916"/>
        <end position="939"/>
    </location>
</feature>
<organism evidence="3">
    <name type="scientific">Triatoma infestans</name>
    <name type="common">Assassin bug</name>
    <dbReference type="NCBI Taxonomy" id="30076"/>
    <lineage>
        <taxon>Eukaryota</taxon>
        <taxon>Metazoa</taxon>
        <taxon>Ecdysozoa</taxon>
        <taxon>Arthropoda</taxon>
        <taxon>Hexapoda</taxon>
        <taxon>Insecta</taxon>
        <taxon>Pterygota</taxon>
        <taxon>Neoptera</taxon>
        <taxon>Paraneoptera</taxon>
        <taxon>Hemiptera</taxon>
        <taxon>Heteroptera</taxon>
        <taxon>Panheteroptera</taxon>
        <taxon>Cimicomorpha</taxon>
        <taxon>Reduviidae</taxon>
        <taxon>Triatominae</taxon>
        <taxon>Triatoma</taxon>
    </lineage>
</organism>
<feature type="compositionally biased region" description="Basic residues" evidence="1">
    <location>
        <begin position="625"/>
        <end position="639"/>
    </location>
</feature>
<dbReference type="CDD" id="cd14037">
    <property type="entry name" value="STKc_NAK_like"/>
    <property type="match status" value="1"/>
</dbReference>
<feature type="region of interest" description="Disordered" evidence="1">
    <location>
        <begin position="532"/>
        <end position="554"/>
    </location>
</feature>
<sequence length="939" mass="105341">MKKLFSKIETKIENTAKETNNYVGKVFLVGRTSVTVEEVLAEGGFAIVFLVKGNNGKKYALKRMYVNNDHDLNICKREIQIASNLSGHKNIIGYVDSSITHTGNGVHEVLLLMPYCKTQVLQLMNARLQSGFTEQEVLTIFCDVCEAVSRLHHCQTPIIHRDLKVENILVGENGQYVLCDFGSATGKVLSAGVHGASNIIEEIEKYTTLSYRAPEMVDVYSGKSITTKSDIWALGCLLYKLCFFTLPFGESTLAIQSGQFTVPENSKYSTSVHSLIRYMLEPDADKRPDIYQVSYIAFSLLGKDCPVQNLHNSTPLTIEELISMQENEVKKRKMVTPSKVHTAPIVEPTSITPRQRPKPSGQKQPSSLFPPSGFPDPFREDTMNEQDNPTSNSSPKHRRNVSDTSAFNKAFATETNQFLAPYEASKPKFDDAEPAKLTDSQQLTSTLPQPDVASSEDVRCQSATVPPAHWNPFYESEPFSTVTEDQIFGAEFDKIQRGSQSSITNVKSRESLVMAFNDLTTTDDDPFSAAPFSLPGSRQSLKNKATKPSPATGFVDMKKRDWRDYLVPNEPAIEEIPTAAEHQHSSTAFGQQFVRIPIQDRSKYEKLTFNQEDVSSDDDTTSKGVTRRKKSKYKHHRKEPSHSDDSIGSATDLQTREIEETAVGRHEETETINESILTCGSSAYHAETESMAREEIIQKSRPKPIEEQDCFVGHNYGDKPLLADDELDISDSPTQELEDVFAMAPFQKSEKKKHTKEECPPPVVSTVIAAPIAAEQEEDMFGAPPFNTNPFIAADKQEFTDSEFDVKEDFFTFESEPKPQYFQAPPSVSPVDDNNLILTEKSKTSKHIKLPEKTKFQIMNDESKFKTKMNKHVCLKKVKNKQTTGLCNMSFEDYVDDQEVLQTFVPYEVIRGTTTQVDNKSTTTTEHYGSLKRRSNPFS</sequence>
<reference evidence="3" key="1">
    <citation type="journal article" date="2014" name="PLoS Negl. Trop. Dis.">
        <title>An updated insight into the Sialotranscriptome of Triatoma infestans: developmental stage and geographic variations.</title>
        <authorList>
            <person name="Schwarz A."/>
            <person name="Medrano-Mercado N."/>
            <person name="Schaub G.A."/>
            <person name="Struchiner C.J."/>
            <person name="Bargues M.D."/>
            <person name="Levy M.Z."/>
            <person name="Ribeiro J.M."/>
        </authorList>
    </citation>
    <scope>NUCLEOTIDE SEQUENCE</scope>
    <source>
        <strain evidence="3">Chile</strain>
        <tissue evidence="3">Salivary glands</tissue>
    </source>
</reference>
<dbReference type="SMART" id="SM00220">
    <property type="entry name" value="S_TKc"/>
    <property type="match status" value="1"/>
</dbReference>
<feature type="domain" description="Protein kinase" evidence="2">
    <location>
        <begin position="34"/>
        <end position="298"/>
    </location>
</feature>
<feature type="compositionally biased region" description="Polar residues" evidence="1">
    <location>
        <begin position="916"/>
        <end position="927"/>
    </location>
</feature>
<feature type="compositionally biased region" description="Polar residues" evidence="1">
    <location>
        <begin position="385"/>
        <end position="394"/>
    </location>
</feature>
<evidence type="ECO:0000259" key="2">
    <source>
        <dbReference type="PROSITE" id="PS50011"/>
    </source>
</evidence>
<dbReference type="EMBL" id="GBBI01003197">
    <property type="protein sequence ID" value="JAC15515.1"/>
    <property type="molecule type" value="mRNA"/>
</dbReference>
<dbReference type="InterPro" id="IPR051744">
    <property type="entry name" value="AP2_assoc_SerThr_kinase"/>
</dbReference>
<dbReference type="GO" id="GO:0005524">
    <property type="term" value="F:ATP binding"/>
    <property type="evidence" value="ECO:0007669"/>
    <property type="project" value="InterPro"/>
</dbReference>
<dbReference type="PANTHER" id="PTHR47907:SF5">
    <property type="entry name" value="AP2 ASSOCIATED KINASE 1"/>
    <property type="match status" value="1"/>
</dbReference>
<dbReference type="PANTHER" id="PTHR47907">
    <property type="entry name" value="PROTEIN KINASE DOMAIN-CONTAINING PROTEIN"/>
    <property type="match status" value="1"/>
</dbReference>
<keyword evidence="3" id="KW-0808">Transferase</keyword>
<feature type="compositionally biased region" description="Polar residues" evidence="1">
    <location>
        <begin position="438"/>
        <end position="448"/>
    </location>
</feature>
<dbReference type="PROSITE" id="PS50011">
    <property type="entry name" value="PROTEIN_KINASE_DOM"/>
    <property type="match status" value="1"/>
</dbReference>
<name>A0A023F2I3_TRIIF</name>
<feature type="compositionally biased region" description="Basic residues" evidence="1">
    <location>
        <begin position="930"/>
        <end position="939"/>
    </location>
</feature>
<dbReference type="PROSITE" id="PS00108">
    <property type="entry name" value="PROTEIN_KINASE_ST"/>
    <property type="match status" value="1"/>
</dbReference>
<dbReference type="InterPro" id="IPR011009">
    <property type="entry name" value="Kinase-like_dom_sf"/>
</dbReference>
<evidence type="ECO:0000313" key="3">
    <source>
        <dbReference type="EMBL" id="JAC15515.1"/>
    </source>
</evidence>